<dbReference type="InterPro" id="IPR050425">
    <property type="entry name" value="NAD(P)_dehydrat-like"/>
</dbReference>
<dbReference type="STRING" id="2010991.A0A3M2RU77"/>
<accession>A0A3M2RU77</accession>
<dbReference type="GO" id="GO:0016616">
    <property type="term" value="F:oxidoreductase activity, acting on the CH-OH group of donors, NAD or NADP as acceptor"/>
    <property type="evidence" value="ECO:0007669"/>
    <property type="project" value="TreeGrafter"/>
</dbReference>
<keyword evidence="1" id="KW-0560">Oxidoreductase</keyword>
<dbReference type="InterPro" id="IPR036291">
    <property type="entry name" value="NAD(P)-bd_dom_sf"/>
</dbReference>
<evidence type="ECO:0000313" key="5">
    <source>
        <dbReference type="Proteomes" id="UP000277212"/>
    </source>
</evidence>
<dbReference type="EMBL" id="NKUJ01000267">
    <property type="protein sequence ID" value="RMJ08857.1"/>
    <property type="molecule type" value="Genomic_DNA"/>
</dbReference>
<protein>
    <recommendedName>
        <fullName evidence="3">NAD-dependent epimerase/dehydratase domain-containing protein</fullName>
    </recommendedName>
</protein>
<name>A0A3M2RU77_9HYPO</name>
<evidence type="ECO:0000256" key="1">
    <source>
        <dbReference type="ARBA" id="ARBA00023002"/>
    </source>
</evidence>
<dbReference type="AlphaFoldDB" id="A0A3M2RU77"/>
<dbReference type="Pfam" id="PF01370">
    <property type="entry name" value="Epimerase"/>
    <property type="match status" value="1"/>
</dbReference>
<sequence>MAASGRSEQTLITSQLTIYGSKFVLVTGATGFIGAHVVNTLLERGIKVRGATRSIEKGNAMIKVRPQHAGNLEFVQIQDFENPGGLEEAVQGVDGVIHVASPFTYDTTDNEKELMIPAINGVRAILEACTTNPAISRLVITSSFASVVDIARKGPYAYTSKDWNPLTYEEAAAPSSDAVVAYRGSKKFAELEAWKFVEERKPHFDIVTLCPPMTFGPVVHPIAGIDKLNESNAVLWSVAKGISPLPVSRVPFWIDVRDLATAHVQALLVKDAGGKRFTPTAPEKFSYGLAAQLMVEEFPQLKDVIKLEEQVIDESKSLDGETAGRELGYEYRTFRQTVKDFISQAIALDNSS</sequence>
<evidence type="ECO:0000256" key="2">
    <source>
        <dbReference type="ARBA" id="ARBA00023445"/>
    </source>
</evidence>
<dbReference type="PANTHER" id="PTHR10366">
    <property type="entry name" value="NAD DEPENDENT EPIMERASE/DEHYDRATASE"/>
    <property type="match status" value="1"/>
</dbReference>
<dbReference type="Gene3D" id="3.40.50.720">
    <property type="entry name" value="NAD(P)-binding Rossmann-like Domain"/>
    <property type="match status" value="1"/>
</dbReference>
<evidence type="ECO:0000313" key="4">
    <source>
        <dbReference type="EMBL" id="RMJ08857.1"/>
    </source>
</evidence>
<feature type="domain" description="NAD-dependent epimerase/dehydratase" evidence="3">
    <location>
        <begin position="24"/>
        <end position="274"/>
    </location>
</feature>
<evidence type="ECO:0000259" key="3">
    <source>
        <dbReference type="Pfam" id="PF01370"/>
    </source>
</evidence>
<dbReference type="InterPro" id="IPR001509">
    <property type="entry name" value="Epimerase_deHydtase"/>
</dbReference>
<organism evidence="4 5">
    <name type="scientific">Fusarium kuroshium</name>
    <dbReference type="NCBI Taxonomy" id="2010991"/>
    <lineage>
        <taxon>Eukaryota</taxon>
        <taxon>Fungi</taxon>
        <taxon>Dikarya</taxon>
        <taxon>Ascomycota</taxon>
        <taxon>Pezizomycotina</taxon>
        <taxon>Sordariomycetes</taxon>
        <taxon>Hypocreomycetidae</taxon>
        <taxon>Hypocreales</taxon>
        <taxon>Nectriaceae</taxon>
        <taxon>Fusarium</taxon>
        <taxon>Fusarium solani species complex</taxon>
    </lineage>
</organism>
<dbReference type="OrthoDB" id="2735536at2759"/>
<comment type="similarity">
    <text evidence="2">Belongs to the NAD(P)-dependent epimerase/dehydratase family. Dihydroflavonol-4-reductase subfamily.</text>
</comment>
<keyword evidence="5" id="KW-1185">Reference proteome</keyword>
<comment type="caution">
    <text evidence="4">The sequence shown here is derived from an EMBL/GenBank/DDBJ whole genome shotgun (WGS) entry which is preliminary data.</text>
</comment>
<dbReference type="CDD" id="cd05227">
    <property type="entry name" value="AR_SDR_e"/>
    <property type="match status" value="1"/>
</dbReference>
<gene>
    <name evidence="4" type="ORF">CDV36_011534</name>
</gene>
<proteinExistence type="inferred from homology"/>
<dbReference type="Proteomes" id="UP000277212">
    <property type="component" value="Unassembled WGS sequence"/>
</dbReference>
<dbReference type="PANTHER" id="PTHR10366:SF579">
    <property type="entry name" value="3-BETA HYDROXYSTEROID DEHYDROGENASE_ISOMERASE FAMILY PROTEIN (AFU_ORTHOLOGUE AFUA_3G02250)"/>
    <property type="match status" value="1"/>
</dbReference>
<reference evidence="4 5" key="1">
    <citation type="submission" date="2017-06" db="EMBL/GenBank/DDBJ databases">
        <title>Comparative genomic analysis of Ambrosia Fusariam Clade fungi.</title>
        <authorList>
            <person name="Stajich J.E."/>
            <person name="Carrillo J."/>
            <person name="Kijimoto T."/>
            <person name="Eskalen A."/>
            <person name="O'Donnell K."/>
            <person name="Kasson M."/>
        </authorList>
    </citation>
    <scope>NUCLEOTIDE SEQUENCE [LARGE SCALE GENOMIC DNA]</scope>
    <source>
        <strain evidence="4">UCR3666</strain>
    </source>
</reference>
<dbReference type="SUPFAM" id="SSF51735">
    <property type="entry name" value="NAD(P)-binding Rossmann-fold domains"/>
    <property type="match status" value="1"/>
</dbReference>